<feature type="compositionally biased region" description="Gly residues" evidence="13">
    <location>
        <begin position="339"/>
        <end position="348"/>
    </location>
</feature>
<evidence type="ECO:0000259" key="14">
    <source>
        <dbReference type="PROSITE" id="PS51722"/>
    </source>
</evidence>
<evidence type="ECO:0000313" key="15">
    <source>
        <dbReference type="EMBL" id="RNI30244.1"/>
    </source>
</evidence>
<feature type="region of interest" description="Disordered" evidence="13">
    <location>
        <begin position="461"/>
        <end position="492"/>
    </location>
</feature>
<evidence type="ECO:0000256" key="2">
    <source>
        <dbReference type="ARBA" id="ARBA00007733"/>
    </source>
</evidence>
<dbReference type="PROSITE" id="PS50890">
    <property type="entry name" value="PUA"/>
    <property type="match status" value="1"/>
</dbReference>
<evidence type="ECO:0000256" key="1">
    <source>
        <dbReference type="ARBA" id="ARBA00004496"/>
    </source>
</evidence>
<dbReference type="EMBL" id="RJJE01000009">
    <property type="protein sequence ID" value="RNI30244.1"/>
    <property type="molecule type" value="Genomic_DNA"/>
</dbReference>
<dbReference type="HAMAP" id="MF_00100_B">
    <property type="entry name" value="IF_2_B"/>
    <property type="match status" value="1"/>
</dbReference>
<dbReference type="CDD" id="cd03692">
    <property type="entry name" value="mtIF2_IVc"/>
    <property type="match status" value="1"/>
</dbReference>
<dbReference type="InterPro" id="IPR009000">
    <property type="entry name" value="Transl_B-barrel_sf"/>
</dbReference>
<feature type="binding site" evidence="10">
    <location>
        <begin position="592"/>
        <end position="599"/>
    </location>
    <ligand>
        <name>GTP</name>
        <dbReference type="ChEBI" id="CHEBI:37565"/>
    </ligand>
</feature>
<dbReference type="FunFam" id="3.40.50.10050:FF:000001">
    <property type="entry name" value="Translation initiation factor IF-2"/>
    <property type="match status" value="1"/>
</dbReference>
<dbReference type="SUPFAM" id="SSF50447">
    <property type="entry name" value="Translation proteins"/>
    <property type="match status" value="2"/>
</dbReference>
<accession>A0A3M9MXI5</accession>
<dbReference type="NCBIfam" id="TIGR00487">
    <property type="entry name" value="IF-2"/>
    <property type="match status" value="1"/>
</dbReference>
<evidence type="ECO:0000256" key="3">
    <source>
        <dbReference type="ARBA" id="ARBA00020675"/>
    </source>
</evidence>
<feature type="binding site" evidence="10">
    <location>
        <begin position="693"/>
        <end position="696"/>
    </location>
    <ligand>
        <name>GTP</name>
        <dbReference type="ChEBI" id="CHEBI:37565"/>
    </ligand>
</feature>
<dbReference type="Pfam" id="PF03144">
    <property type="entry name" value="GTP_EFTU_D2"/>
    <property type="match status" value="1"/>
</dbReference>
<dbReference type="OrthoDB" id="9811804at2"/>
<feature type="region of interest" description="Disordered" evidence="13">
    <location>
        <begin position="58"/>
        <end position="448"/>
    </location>
</feature>
<dbReference type="SUPFAM" id="SSF52156">
    <property type="entry name" value="Initiation factor IF2/eIF5b, domain 3"/>
    <property type="match status" value="1"/>
</dbReference>
<name>A0A3M9MXI5_9BACT</name>
<dbReference type="InterPro" id="IPR053905">
    <property type="entry name" value="EF-G-like_DII"/>
</dbReference>
<dbReference type="GO" id="GO:0003743">
    <property type="term" value="F:translation initiation factor activity"/>
    <property type="evidence" value="ECO:0007669"/>
    <property type="project" value="UniProtKB-UniRule"/>
</dbReference>
<dbReference type="InterPro" id="IPR006847">
    <property type="entry name" value="IF2_N"/>
</dbReference>
<feature type="compositionally biased region" description="Low complexity" evidence="13">
    <location>
        <begin position="273"/>
        <end position="293"/>
    </location>
</feature>
<dbReference type="AlphaFoldDB" id="A0A3M9MXI5"/>
<keyword evidence="16" id="KW-1185">Reference proteome</keyword>
<dbReference type="InterPro" id="IPR036925">
    <property type="entry name" value="TIF_IF2_dom3_sf"/>
</dbReference>
<dbReference type="Pfam" id="PF22042">
    <property type="entry name" value="EF-G_D2"/>
    <property type="match status" value="1"/>
</dbReference>
<dbReference type="Gene3D" id="3.40.50.10050">
    <property type="entry name" value="Translation initiation factor IF- 2, domain 3"/>
    <property type="match status" value="1"/>
</dbReference>
<keyword evidence="6 10" id="KW-0547">Nucleotide-binding</keyword>
<dbReference type="Proteomes" id="UP000271010">
    <property type="component" value="Unassembled WGS sequence"/>
</dbReference>
<dbReference type="PROSITE" id="PS01176">
    <property type="entry name" value="IF2"/>
    <property type="match status" value="1"/>
</dbReference>
<proteinExistence type="inferred from homology"/>
<dbReference type="InterPro" id="IPR000178">
    <property type="entry name" value="TF_IF2_bacterial-like"/>
</dbReference>
<comment type="function">
    <text evidence="9 10 11">One of the essential components for the initiation of protein synthesis. Protects formylmethionyl-tRNA from spontaneous hydrolysis and promotes its binding to the 30S ribosomal subunits. Also involved in the hydrolysis of GTP during the formation of the 70S ribosomal complex.</text>
</comment>
<evidence type="ECO:0000256" key="13">
    <source>
        <dbReference type="SAM" id="MobiDB-lite"/>
    </source>
</evidence>
<reference evidence="15 16" key="1">
    <citation type="submission" date="2018-11" db="EMBL/GenBank/DDBJ databases">
        <title>Rufibacter latericius sp. nov., isolated from water in Baiyang Lake.</title>
        <authorList>
            <person name="Yang Y."/>
        </authorList>
    </citation>
    <scope>NUCLEOTIDE SEQUENCE [LARGE SCALE GENOMIC DNA]</scope>
    <source>
        <strain evidence="15 16">MCC P1</strain>
    </source>
</reference>
<dbReference type="SUPFAM" id="SSF52540">
    <property type="entry name" value="P-loop containing nucleoside triphosphate hydrolases"/>
    <property type="match status" value="1"/>
</dbReference>
<dbReference type="NCBIfam" id="TIGR00231">
    <property type="entry name" value="small_GTP"/>
    <property type="match status" value="1"/>
</dbReference>
<dbReference type="InterPro" id="IPR044145">
    <property type="entry name" value="IF2_II"/>
</dbReference>
<comment type="caution">
    <text evidence="10">Lacks conserved residue(s) required for the propagation of feature annotation.</text>
</comment>
<dbReference type="InterPro" id="IPR027417">
    <property type="entry name" value="P-loop_NTPase"/>
</dbReference>
<evidence type="ECO:0000256" key="4">
    <source>
        <dbReference type="ARBA" id="ARBA00022490"/>
    </source>
</evidence>
<feature type="compositionally biased region" description="Pro residues" evidence="13">
    <location>
        <begin position="150"/>
        <end position="161"/>
    </location>
</feature>
<dbReference type="InterPro" id="IPR028626">
    <property type="entry name" value="Ribosomal_eS28_CS"/>
</dbReference>
<comment type="similarity">
    <text evidence="2 10 11">Belongs to the TRAFAC class translation factor GTPase superfamily. Classic translation factor GTPase family. IF-2 subfamily.</text>
</comment>
<feature type="compositionally biased region" description="Pro residues" evidence="13">
    <location>
        <begin position="260"/>
        <end position="272"/>
    </location>
</feature>
<protein>
    <recommendedName>
        <fullName evidence="3 10">Translation initiation factor IF-2</fullName>
    </recommendedName>
</protein>
<dbReference type="PANTHER" id="PTHR43381:SF5">
    <property type="entry name" value="TR-TYPE G DOMAIN-CONTAINING PROTEIN"/>
    <property type="match status" value="1"/>
</dbReference>
<keyword evidence="8 10" id="KW-0342">GTP-binding</keyword>
<comment type="subcellular location">
    <subcellularLocation>
        <location evidence="1 10 12">Cytoplasm</location>
    </subcellularLocation>
</comment>
<evidence type="ECO:0000256" key="10">
    <source>
        <dbReference type="HAMAP-Rule" id="MF_00100"/>
    </source>
</evidence>
<evidence type="ECO:0000256" key="11">
    <source>
        <dbReference type="RuleBase" id="RU000644"/>
    </source>
</evidence>
<dbReference type="FunFam" id="2.40.30.10:FF:000054">
    <property type="entry name" value="Translation initiation factor IF-2"/>
    <property type="match status" value="1"/>
</dbReference>
<dbReference type="InterPro" id="IPR005225">
    <property type="entry name" value="Small_GTP-bd"/>
</dbReference>
<dbReference type="Gene3D" id="2.40.30.10">
    <property type="entry name" value="Translation factors"/>
    <property type="match status" value="2"/>
</dbReference>
<feature type="compositionally biased region" description="Low complexity" evidence="13">
    <location>
        <begin position="199"/>
        <end position="243"/>
    </location>
</feature>
<dbReference type="GO" id="GO:0005525">
    <property type="term" value="F:GTP binding"/>
    <property type="evidence" value="ECO:0007669"/>
    <property type="project" value="UniProtKB-KW"/>
</dbReference>
<dbReference type="InterPro" id="IPR015760">
    <property type="entry name" value="TIF_IF2"/>
</dbReference>
<dbReference type="Pfam" id="PF11987">
    <property type="entry name" value="IF-2"/>
    <property type="match status" value="1"/>
</dbReference>
<dbReference type="Pfam" id="PF04760">
    <property type="entry name" value="IF2_N"/>
    <property type="match status" value="1"/>
</dbReference>
<feature type="compositionally biased region" description="Gly residues" evidence="13">
    <location>
        <begin position="401"/>
        <end position="437"/>
    </location>
</feature>
<comment type="caution">
    <text evidence="15">The sequence shown here is derived from an EMBL/GenBank/DDBJ whole genome shotgun (WGS) entry which is preliminary data.</text>
</comment>
<gene>
    <name evidence="10" type="primary">infB</name>
    <name evidence="15" type="ORF">EFA69_12155</name>
</gene>
<feature type="compositionally biased region" description="Pro residues" evidence="13">
    <location>
        <begin position="105"/>
        <end position="121"/>
    </location>
</feature>
<feature type="compositionally biased region" description="Basic and acidic residues" evidence="13">
    <location>
        <begin position="73"/>
        <end position="87"/>
    </location>
</feature>
<evidence type="ECO:0000256" key="7">
    <source>
        <dbReference type="ARBA" id="ARBA00022917"/>
    </source>
</evidence>
<keyword evidence="5 10" id="KW-0396">Initiation factor</keyword>
<dbReference type="RefSeq" id="WP_123133489.1">
    <property type="nucleotide sequence ID" value="NZ_RJJE01000009.1"/>
</dbReference>
<dbReference type="PANTHER" id="PTHR43381">
    <property type="entry name" value="TRANSLATION INITIATION FACTOR IF-2-RELATED"/>
    <property type="match status" value="1"/>
</dbReference>
<dbReference type="FunFam" id="3.40.50.300:FF:000019">
    <property type="entry name" value="Translation initiation factor IF-2"/>
    <property type="match status" value="1"/>
</dbReference>
<evidence type="ECO:0000256" key="6">
    <source>
        <dbReference type="ARBA" id="ARBA00022741"/>
    </source>
</evidence>
<evidence type="ECO:0000256" key="9">
    <source>
        <dbReference type="ARBA" id="ARBA00025162"/>
    </source>
</evidence>
<evidence type="ECO:0000256" key="5">
    <source>
        <dbReference type="ARBA" id="ARBA00022540"/>
    </source>
</evidence>
<evidence type="ECO:0000256" key="8">
    <source>
        <dbReference type="ARBA" id="ARBA00023134"/>
    </source>
</evidence>
<dbReference type="CDD" id="cd03702">
    <property type="entry name" value="IF2_mtIF2_II"/>
    <property type="match status" value="1"/>
</dbReference>
<dbReference type="CDD" id="cd01887">
    <property type="entry name" value="IF2_eIF5B"/>
    <property type="match status" value="1"/>
</dbReference>
<dbReference type="GO" id="GO:0003924">
    <property type="term" value="F:GTPase activity"/>
    <property type="evidence" value="ECO:0007669"/>
    <property type="project" value="UniProtKB-UniRule"/>
</dbReference>
<dbReference type="PROSITE" id="PS51722">
    <property type="entry name" value="G_TR_2"/>
    <property type="match status" value="1"/>
</dbReference>
<dbReference type="InterPro" id="IPR004161">
    <property type="entry name" value="EFTu-like_2"/>
</dbReference>
<sequence>MSEEKSMRLKQVATTLNISLSTVVEFLGKKGVDIENKPTSKITPEQFNMLSKEFASSMQAKAEAAELNIGKKQQPEPERPEPKKQADPEPEMFIKSNQVKVQPEAPKPAAPAQPAPTPAPAPAAAAGSSLPGIKILGKIELDSKGRPVPKQAPAPAAPAPQAPAAAAPEAPAPAPAPQAPAPVKPVEAPAPTPAPAAPAAPVAAAPAPQPQAPAVQKAPEAPAAPAKPVAPAPTAAPVAETPKAPAPEAPKPAVEAAPVAPAPAAPATPAPAPVAAAPTAPEKPADTAAPEAPQTTIKAQADQLKGLTVLGKIELPVSGGRGKGGKPVASSDERRRGNQPGGPGQGQGGDKKKRKRIEVPKGTQGANNNNTNSNQPQAHRAGDRATSTRPLGTGQAANRQGGAGGPQQGNRPGGGYQGNRPGGGPQQGNRPGGGGNRAGAPSAPRAELTDKEIQDQIKATLARLSGGKGGNQGNRAKYRREKRSAVAEAADERRMQEQLESKILRVTEFVSANDLAALMDVSVNDVIKTCMNLGMFVSINQRLDAEAITIIADEFGYDVQFASSEEEENVGVEEVDAEEDLKPRAPIVTIMGHVDHGKTSLLDYIRRSKVTAGEAGGITQHIGAYQVTTEAGKSITFLDTPGHEAFTAMRARGAKVTDVVIIVVAADDSVMPQTKEALNHAQAAGSPIVIAINKVDKPTANPDKIREELAQLNVLVEEWGGKYQSQEISAKTGQGIDELLEKVLLEAELLELRANPERRAVGTVIEAALDKGRGYVATVLVQTGTLEIGDILVAGSHYGRVKAMTDVLGKRHKKAGPSTPIQVLGIDGAPQAGDKFVVMETEREAREIAVSRQQLQREQSMRTKKHITLDEIGRRLAIGTFKELNVIVRGDVDGSVEALSDSLLKLSTEEVQVNILSKGVGQISESDVLLASASDAIIIGFQVRPSSNARKLAEQEQIDIRLYSIIYNAINEVKDAMEGMLAPTVQEVVVANVEVREVFKITKVGTIAGCMVTDGTITRNSKIRLVRDGIVVHSGEILALKRFKDDAAEVRQGYECGISIKNFNDLQQGDVIEAYEEREVKRTL</sequence>
<feature type="compositionally biased region" description="Pro residues" evidence="13">
    <location>
        <begin position="170"/>
        <end position="198"/>
    </location>
</feature>
<dbReference type="GO" id="GO:0005737">
    <property type="term" value="C:cytoplasm"/>
    <property type="evidence" value="ECO:0007669"/>
    <property type="project" value="UniProtKB-SubCell"/>
</dbReference>
<keyword evidence="4 10" id="KW-0963">Cytoplasm</keyword>
<evidence type="ECO:0000256" key="12">
    <source>
        <dbReference type="RuleBase" id="RU000645"/>
    </source>
</evidence>
<dbReference type="FunFam" id="2.40.30.10:FF:000008">
    <property type="entry name" value="Translation initiation factor IF-2"/>
    <property type="match status" value="1"/>
</dbReference>
<dbReference type="InterPro" id="IPR000795">
    <property type="entry name" value="T_Tr_GTP-bd_dom"/>
</dbReference>
<dbReference type="PROSITE" id="PS00961">
    <property type="entry name" value="RIBOSOMAL_S28E"/>
    <property type="match status" value="1"/>
</dbReference>
<feature type="domain" description="Tr-type G" evidence="14">
    <location>
        <begin position="583"/>
        <end position="753"/>
    </location>
</feature>
<feature type="binding site" evidence="10">
    <location>
        <begin position="639"/>
        <end position="643"/>
    </location>
    <ligand>
        <name>GTP</name>
        <dbReference type="ChEBI" id="CHEBI:37565"/>
    </ligand>
</feature>
<evidence type="ECO:0000313" key="16">
    <source>
        <dbReference type="Proteomes" id="UP000271010"/>
    </source>
</evidence>
<keyword evidence="7 10" id="KW-0648">Protein biosynthesis</keyword>
<organism evidence="15 16">
    <name type="scientific">Rufibacter immobilis</name>
    <dbReference type="NCBI Taxonomy" id="1348778"/>
    <lineage>
        <taxon>Bacteria</taxon>
        <taxon>Pseudomonadati</taxon>
        <taxon>Bacteroidota</taxon>
        <taxon>Cytophagia</taxon>
        <taxon>Cytophagales</taxon>
        <taxon>Hymenobacteraceae</taxon>
        <taxon>Rufibacter</taxon>
    </lineage>
</organism>
<dbReference type="InterPro" id="IPR023115">
    <property type="entry name" value="TIF_IF2_dom3"/>
</dbReference>
<dbReference type="Gene3D" id="3.40.50.300">
    <property type="entry name" value="P-loop containing nucleotide triphosphate hydrolases"/>
    <property type="match status" value="1"/>
</dbReference>
<dbReference type="Pfam" id="PF00009">
    <property type="entry name" value="GTP_EFTU"/>
    <property type="match status" value="1"/>
</dbReference>